<gene>
    <name evidence="1" type="ORF">EGH82_18980</name>
</gene>
<sequence length="132" mass="15699">MLATYGAQSLAHAARGRPSNHRYNDRYRAEVLRIVREQYSDFSPSFALEKLSEYHNLIVSKETLRQWMIADGLWTPYSRRKTRIYQPRYRRDCLGELIQIDGSHHDWFDKLSDKYWQLVFIVAATISYVVKP</sequence>
<dbReference type="RefSeq" id="WP_123783250.1">
    <property type="nucleotide sequence ID" value="NZ_RKIK01000083.1"/>
</dbReference>
<accession>A0A3N3DUX7</accession>
<dbReference type="Proteomes" id="UP000278792">
    <property type="component" value="Unassembled WGS sequence"/>
</dbReference>
<proteinExistence type="predicted"/>
<protein>
    <recommendedName>
        <fullName evidence="3">Mobile element protein</fullName>
    </recommendedName>
</protein>
<organism evidence="1 2">
    <name type="scientific">Vibrio ponticus</name>
    <dbReference type="NCBI Taxonomy" id="265668"/>
    <lineage>
        <taxon>Bacteria</taxon>
        <taxon>Pseudomonadati</taxon>
        <taxon>Pseudomonadota</taxon>
        <taxon>Gammaproteobacteria</taxon>
        <taxon>Vibrionales</taxon>
        <taxon>Vibrionaceae</taxon>
        <taxon>Vibrio</taxon>
    </lineage>
</organism>
<dbReference type="AlphaFoldDB" id="A0A3N3DUX7"/>
<evidence type="ECO:0000313" key="2">
    <source>
        <dbReference type="Proteomes" id="UP000278792"/>
    </source>
</evidence>
<name>A0A3N3DUX7_9VIBR</name>
<evidence type="ECO:0008006" key="3">
    <source>
        <dbReference type="Google" id="ProtNLM"/>
    </source>
</evidence>
<comment type="caution">
    <text evidence="1">The sequence shown here is derived from an EMBL/GenBank/DDBJ whole genome shotgun (WGS) entry which is preliminary data.</text>
</comment>
<evidence type="ECO:0000313" key="1">
    <source>
        <dbReference type="EMBL" id="ROV58305.1"/>
    </source>
</evidence>
<reference evidence="1 2" key="1">
    <citation type="submission" date="2018-11" db="EMBL/GenBank/DDBJ databases">
        <title>Vibrio ponticus strain CAIM 1751 pathogenic for the snapper Lutjanus guttatus.</title>
        <authorList>
            <person name="Soto-Rodriguez S."/>
            <person name="Lozano-Olvera R."/>
            <person name="Gomez-Gil B."/>
        </authorList>
    </citation>
    <scope>NUCLEOTIDE SEQUENCE [LARGE SCALE GENOMIC DNA]</scope>
    <source>
        <strain evidence="1 2">CAIM 1751</strain>
    </source>
</reference>
<dbReference type="EMBL" id="RKIK01000083">
    <property type="protein sequence ID" value="ROV58305.1"/>
    <property type="molecule type" value="Genomic_DNA"/>
</dbReference>